<dbReference type="InterPro" id="IPR011249">
    <property type="entry name" value="Metalloenz_LuxS/M16"/>
</dbReference>
<gene>
    <name evidence="2" type="ORF">QVH07_01755</name>
</gene>
<reference evidence="2" key="1">
    <citation type="submission" date="2023-06" db="EMBL/GenBank/DDBJ databases">
        <title>Robiginitalea aurantiacus sp. nov. and Algoriphagus sediminis sp. nov., isolated from coastal sediment.</title>
        <authorList>
            <person name="Zhou Z.Y."/>
            <person name="An J."/>
            <person name="Jia Y.W."/>
            <person name="Du Z.J."/>
        </authorList>
    </citation>
    <scope>NUCLEOTIDE SEQUENCE</scope>
    <source>
        <strain evidence="2">C2-7</strain>
    </source>
</reference>
<dbReference type="Proteomes" id="UP001171916">
    <property type="component" value="Unassembled WGS sequence"/>
</dbReference>
<protein>
    <submittedName>
        <fullName evidence="2">Pitrilysin family protein</fullName>
    </submittedName>
</protein>
<keyword evidence="3" id="KW-1185">Reference proteome</keyword>
<feature type="domain" description="Peptidase M16 C-terminal" evidence="1">
    <location>
        <begin position="184"/>
        <end position="356"/>
    </location>
</feature>
<evidence type="ECO:0000259" key="1">
    <source>
        <dbReference type="Pfam" id="PF05193"/>
    </source>
</evidence>
<dbReference type="Pfam" id="PF05193">
    <property type="entry name" value="Peptidase_M16_C"/>
    <property type="match status" value="1"/>
</dbReference>
<evidence type="ECO:0000313" key="3">
    <source>
        <dbReference type="Proteomes" id="UP001171916"/>
    </source>
</evidence>
<organism evidence="2 3">
    <name type="scientific">Algoriphagus sediminis</name>
    <dbReference type="NCBI Taxonomy" id="3057113"/>
    <lineage>
        <taxon>Bacteria</taxon>
        <taxon>Pseudomonadati</taxon>
        <taxon>Bacteroidota</taxon>
        <taxon>Cytophagia</taxon>
        <taxon>Cytophagales</taxon>
        <taxon>Cyclobacteriaceae</taxon>
        <taxon>Algoriphagus</taxon>
    </lineage>
</organism>
<evidence type="ECO:0000313" key="2">
    <source>
        <dbReference type="EMBL" id="MDN3202849.1"/>
    </source>
</evidence>
<comment type="caution">
    <text evidence="2">The sequence shown here is derived from an EMBL/GenBank/DDBJ whole genome shotgun (WGS) entry which is preliminary data.</text>
</comment>
<proteinExistence type="predicted"/>
<dbReference type="RefSeq" id="WP_289998406.1">
    <property type="nucleotide sequence ID" value="NZ_JAUEPH010000001.1"/>
</dbReference>
<name>A0ABT7Y8L9_9BACT</name>
<dbReference type="Gene3D" id="3.30.830.10">
    <property type="entry name" value="Metalloenzyme, LuxS/M16 peptidase-like"/>
    <property type="match status" value="2"/>
</dbReference>
<dbReference type="InterPro" id="IPR007863">
    <property type="entry name" value="Peptidase_M16_C"/>
</dbReference>
<dbReference type="EMBL" id="JAUEPH010000001">
    <property type="protein sequence ID" value="MDN3202849.1"/>
    <property type="molecule type" value="Genomic_DNA"/>
</dbReference>
<accession>A0ABT7Y8L9</accession>
<dbReference type="SUPFAM" id="SSF63411">
    <property type="entry name" value="LuxS/MPP-like metallohydrolase"/>
    <property type="match status" value="2"/>
</dbReference>
<sequence length="423" mass="48671">MILDRSKAPKFQVPHDFDLGKPVVYELSNGAKVYFFQTPGIDAVKLETVGISGRRGLPLQEQLVPRLCLDSLLDGTKTFDIDQISEKLDFYATEITAISSFTHEGLRLLSTRKQFWSILPLYLTLFEEATFPQKYFDNRKKQKALAIKIELEKTSSRANTRFREALFGANDPFGYENKAENVESINVEKLKDYYETKLWTDIEIFLAGNFSEAEIEKLFTLLGKIPNREKKSEEPLTQKVHPYFLDQVNENAVQVSLRMGAPSIPMKHPDYLALSVFNTFLGGYFGSRLIKNIREDKGHTYGIYSSLQVIGNLDYVLIGAEIQKGFKEEVIKEIEAEILKLCEIPIPEEELNSVRNYSIGKMLSQFSNSFDLLDRFKIVHRQGLGMNFYEMKLHYLKNFEADEILRIGKKYFSEKMPIRITIG</sequence>